<evidence type="ECO:0000259" key="6">
    <source>
        <dbReference type="PROSITE" id="PS51999"/>
    </source>
</evidence>
<evidence type="ECO:0000256" key="4">
    <source>
        <dbReference type="PROSITE-ProRule" id="PRU01343"/>
    </source>
</evidence>
<evidence type="ECO:0000256" key="5">
    <source>
        <dbReference type="SAM" id="MobiDB-lite"/>
    </source>
</evidence>
<feature type="domain" description="GRF-type" evidence="6">
    <location>
        <begin position="29"/>
        <end position="70"/>
    </location>
</feature>
<evidence type="ECO:0000256" key="2">
    <source>
        <dbReference type="ARBA" id="ARBA00022771"/>
    </source>
</evidence>
<name>A0A803MR80_CHEQI</name>
<protein>
    <recommendedName>
        <fullName evidence="6">GRF-type domain-containing protein</fullName>
    </recommendedName>
</protein>
<proteinExistence type="predicted"/>
<evidence type="ECO:0000313" key="7">
    <source>
        <dbReference type="EnsemblPlants" id="AUR62033781-RA:cds"/>
    </source>
</evidence>
<evidence type="ECO:0000256" key="1">
    <source>
        <dbReference type="ARBA" id="ARBA00022723"/>
    </source>
</evidence>
<keyword evidence="3" id="KW-0862">Zinc</keyword>
<reference evidence="7" key="2">
    <citation type="submission" date="2021-03" db="UniProtKB">
        <authorList>
            <consortium name="EnsemblPlants"/>
        </authorList>
    </citation>
    <scope>IDENTIFICATION</scope>
</reference>
<keyword evidence="2 4" id="KW-0863">Zinc-finger</keyword>
<accession>A0A803MR80</accession>
<dbReference type="GO" id="GO:0008270">
    <property type="term" value="F:zinc ion binding"/>
    <property type="evidence" value="ECO:0007669"/>
    <property type="project" value="UniProtKB-KW"/>
</dbReference>
<organism evidence="7 8">
    <name type="scientific">Chenopodium quinoa</name>
    <name type="common">Quinoa</name>
    <dbReference type="NCBI Taxonomy" id="63459"/>
    <lineage>
        <taxon>Eukaryota</taxon>
        <taxon>Viridiplantae</taxon>
        <taxon>Streptophyta</taxon>
        <taxon>Embryophyta</taxon>
        <taxon>Tracheophyta</taxon>
        <taxon>Spermatophyta</taxon>
        <taxon>Magnoliopsida</taxon>
        <taxon>eudicotyledons</taxon>
        <taxon>Gunneridae</taxon>
        <taxon>Pentapetalae</taxon>
        <taxon>Caryophyllales</taxon>
        <taxon>Chenopodiaceae</taxon>
        <taxon>Chenopodioideae</taxon>
        <taxon>Atripliceae</taxon>
        <taxon>Chenopodium</taxon>
    </lineage>
</organism>
<dbReference type="AlphaFoldDB" id="A0A803MR80"/>
<reference evidence="7" key="1">
    <citation type="journal article" date="2017" name="Nature">
        <title>The genome of Chenopodium quinoa.</title>
        <authorList>
            <person name="Jarvis D.E."/>
            <person name="Ho Y.S."/>
            <person name="Lightfoot D.J."/>
            <person name="Schmoeckel S.M."/>
            <person name="Li B."/>
            <person name="Borm T.J.A."/>
            <person name="Ohyanagi H."/>
            <person name="Mineta K."/>
            <person name="Michell C.T."/>
            <person name="Saber N."/>
            <person name="Kharbatia N.M."/>
            <person name="Rupper R.R."/>
            <person name="Sharp A.R."/>
            <person name="Dally N."/>
            <person name="Boughton B.A."/>
            <person name="Woo Y.H."/>
            <person name="Gao G."/>
            <person name="Schijlen E.G.W.M."/>
            <person name="Guo X."/>
            <person name="Momin A.A."/>
            <person name="Negrao S."/>
            <person name="Al-Babili S."/>
            <person name="Gehring C."/>
            <person name="Roessner U."/>
            <person name="Jung C."/>
            <person name="Murphy K."/>
            <person name="Arold S.T."/>
            <person name="Gojobori T."/>
            <person name="van der Linden C.G."/>
            <person name="van Loo E.N."/>
            <person name="Jellen E.N."/>
            <person name="Maughan P.J."/>
            <person name="Tester M."/>
        </authorList>
    </citation>
    <scope>NUCLEOTIDE SEQUENCE [LARGE SCALE GENOMIC DNA]</scope>
    <source>
        <strain evidence="7">cv. PI 614886</strain>
    </source>
</reference>
<dbReference type="Gramene" id="AUR62033781-RA">
    <property type="protein sequence ID" value="AUR62033781-RA:cds"/>
    <property type="gene ID" value="AUR62033781"/>
</dbReference>
<feature type="region of interest" description="Disordered" evidence="5">
    <location>
        <begin position="1"/>
        <end position="20"/>
    </location>
</feature>
<keyword evidence="1" id="KW-0479">Metal-binding</keyword>
<dbReference type="InterPro" id="IPR010666">
    <property type="entry name" value="Znf_GRF"/>
</dbReference>
<keyword evidence="8" id="KW-1185">Reference proteome</keyword>
<dbReference type="EnsemblPlants" id="AUR62033781-RA">
    <property type="protein sequence ID" value="AUR62033781-RA:cds"/>
    <property type="gene ID" value="AUR62033781"/>
</dbReference>
<sequence>MSGRRQPSQSGGCGSTINSARGANSRIRCSCGKYAVVRKVKNGPNMGMRFYGCPLWPDTQREMFKWVTTTSTDLEDLEMKIMEKDTEICE</sequence>
<evidence type="ECO:0000256" key="3">
    <source>
        <dbReference type="ARBA" id="ARBA00022833"/>
    </source>
</evidence>
<dbReference type="PROSITE" id="PS51999">
    <property type="entry name" value="ZF_GRF"/>
    <property type="match status" value="1"/>
</dbReference>
<dbReference type="Pfam" id="PF06839">
    <property type="entry name" value="Zn_ribbon_GRF"/>
    <property type="match status" value="1"/>
</dbReference>
<evidence type="ECO:0000313" key="8">
    <source>
        <dbReference type="Proteomes" id="UP000596660"/>
    </source>
</evidence>
<dbReference type="Proteomes" id="UP000596660">
    <property type="component" value="Unplaced"/>
</dbReference>